<dbReference type="EMBL" id="CAQJ01000081">
    <property type="protein sequence ID" value="CCQ91572.1"/>
    <property type="molecule type" value="Genomic_DNA"/>
</dbReference>
<comment type="caution">
    <text evidence="1">The sequence shown here is derived from an EMBL/GenBank/DDBJ whole genome shotgun (WGS) entry which is preliminary data.</text>
</comment>
<sequence length="56" mass="7102">MEIRFYELQNRMDELETNKIRIGHRARRLSLMKQLAYMSLKWERYHNVDVRDIYRD</sequence>
<evidence type="ECO:0000313" key="2">
    <source>
        <dbReference type="Proteomes" id="UP000011704"/>
    </source>
</evidence>
<reference evidence="1 2" key="1">
    <citation type="journal article" date="2013" name="Front. Microbiol.">
        <title>The genome of Nitrospina gracilis illuminates the metabolism and evolution of the major marine nitrite oxidizer.</title>
        <authorList>
            <person name="Luecker S."/>
            <person name="Nowka B."/>
            <person name="Rattei T."/>
            <person name="Spieck E."/>
            <person name="and Daims H."/>
        </authorList>
    </citation>
    <scope>NUCLEOTIDE SEQUENCE [LARGE SCALE GENOMIC DNA]</scope>
    <source>
        <strain evidence="1 2">3/211</strain>
    </source>
</reference>
<proteinExistence type="predicted"/>
<dbReference type="RefSeq" id="WP_005010426.1">
    <property type="nucleotide sequence ID" value="NZ_HG422173.1"/>
</dbReference>
<accession>M1Z1G7</accession>
<dbReference type="AlphaFoldDB" id="M1Z1G7"/>
<name>M1Z1G7_NITG3</name>
<dbReference type="Proteomes" id="UP000011704">
    <property type="component" value="Unassembled WGS sequence"/>
</dbReference>
<dbReference type="InParanoid" id="M1Z1G7"/>
<evidence type="ECO:0000313" key="1">
    <source>
        <dbReference type="EMBL" id="CCQ91572.1"/>
    </source>
</evidence>
<organism evidence="1 2">
    <name type="scientific">Nitrospina gracilis (strain 3/211)</name>
    <dbReference type="NCBI Taxonomy" id="1266370"/>
    <lineage>
        <taxon>Bacteria</taxon>
        <taxon>Pseudomonadati</taxon>
        <taxon>Nitrospinota/Tectimicrobiota group</taxon>
        <taxon>Nitrospinota</taxon>
        <taxon>Nitrospinia</taxon>
        <taxon>Nitrospinales</taxon>
        <taxon>Nitrospinaceae</taxon>
        <taxon>Nitrospina</taxon>
    </lineage>
</organism>
<gene>
    <name evidence="1" type="ORF">NITGR_730030</name>
</gene>
<dbReference type="STRING" id="1266370.NITGR_730030"/>
<dbReference type="HOGENOM" id="CLU_3009688_0_0_0"/>
<keyword evidence="2" id="KW-1185">Reference proteome</keyword>
<protein>
    <submittedName>
        <fullName evidence="1">Uncharacterized protein</fullName>
    </submittedName>
</protein>